<feature type="compositionally biased region" description="Polar residues" evidence="1">
    <location>
        <begin position="187"/>
        <end position="198"/>
    </location>
</feature>
<feature type="region of interest" description="Disordered" evidence="1">
    <location>
        <begin position="173"/>
        <end position="253"/>
    </location>
</feature>
<feature type="compositionally biased region" description="Polar residues" evidence="1">
    <location>
        <begin position="863"/>
        <end position="889"/>
    </location>
</feature>
<reference evidence="3" key="1">
    <citation type="submission" date="2018-11" db="EMBL/GenBank/DDBJ databases">
        <authorList>
            <consortium name="Pathogen Informatics"/>
        </authorList>
    </citation>
    <scope>NUCLEOTIDE SEQUENCE</scope>
</reference>
<proteinExistence type="predicted"/>
<dbReference type="InterPro" id="IPR052771">
    <property type="entry name" value="Neurotrophin_sig_adaptor"/>
</dbReference>
<feature type="region of interest" description="Disordered" evidence="1">
    <location>
        <begin position="390"/>
        <end position="457"/>
    </location>
</feature>
<feature type="compositionally biased region" description="Acidic residues" evidence="1">
    <location>
        <begin position="674"/>
        <end position="706"/>
    </location>
</feature>
<dbReference type="Proteomes" id="UP000784294">
    <property type="component" value="Unassembled WGS sequence"/>
</dbReference>
<dbReference type="PANTHER" id="PTHR24116:SF0">
    <property type="entry name" value="KINASE D-INTERACTING SUBSTRATE OF 220 KDA"/>
    <property type="match status" value="1"/>
</dbReference>
<keyword evidence="4" id="KW-1185">Reference proteome</keyword>
<feature type="compositionally biased region" description="Polar residues" evidence="1">
    <location>
        <begin position="559"/>
        <end position="582"/>
    </location>
</feature>
<feature type="domain" description="Kinase D-interacting substrate of 220 kDa-like SAM" evidence="2">
    <location>
        <begin position="16"/>
        <end position="91"/>
    </location>
</feature>
<feature type="compositionally biased region" description="Basic and acidic residues" evidence="1">
    <location>
        <begin position="296"/>
        <end position="311"/>
    </location>
</feature>
<gene>
    <name evidence="3" type="ORF">PXEA_LOCUS7470</name>
</gene>
<feature type="compositionally biased region" description="Basic and acidic residues" evidence="1">
    <location>
        <begin position="612"/>
        <end position="633"/>
    </location>
</feature>
<protein>
    <recommendedName>
        <fullName evidence="2">Kinase D-interacting substrate of 220 kDa-like SAM domain-containing protein</fullName>
    </recommendedName>
</protein>
<feature type="region of interest" description="Disordered" evidence="1">
    <location>
        <begin position="266"/>
        <end position="324"/>
    </location>
</feature>
<dbReference type="Pfam" id="PF23307">
    <property type="entry name" value="SAM_KIDINS220"/>
    <property type="match status" value="1"/>
</dbReference>
<dbReference type="GO" id="GO:0019887">
    <property type="term" value="F:protein kinase regulator activity"/>
    <property type="evidence" value="ECO:0007669"/>
    <property type="project" value="TreeGrafter"/>
</dbReference>
<feature type="compositionally biased region" description="Polar residues" evidence="1">
    <location>
        <begin position="446"/>
        <end position="457"/>
    </location>
</feature>
<feature type="region of interest" description="Disordered" evidence="1">
    <location>
        <begin position="514"/>
        <end position="537"/>
    </location>
</feature>
<feature type="compositionally biased region" description="Pro residues" evidence="1">
    <location>
        <begin position="514"/>
        <end position="527"/>
    </location>
</feature>
<feature type="region of interest" description="Disordered" evidence="1">
    <location>
        <begin position="848"/>
        <end position="895"/>
    </location>
</feature>
<name>A0A3S5A3H9_9PLAT</name>
<feature type="compositionally biased region" description="Polar residues" evidence="1">
    <location>
        <begin position="659"/>
        <end position="670"/>
    </location>
</feature>
<organism evidence="3 4">
    <name type="scientific">Protopolystoma xenopodis</name>
    <dbReference type="NCBI Taxonomy" id="117903"/>
    <lineage>
        <taxon>Eukaryota</taxon>
        <taxon>Metazoa</taxon>
        <taxon>Spiralia</taxon>
        <taxon>Lophotrochozoa</taxon>
        <taxon>Platyhelminthes</taxon>
        <taxon>Monogenea</taxon>
        <taxon>Polyopisthocotylea</taxon>
        <taxon>Polystomatidea</taxon>
        <taxon>Polystomatidae</taxon>
        <taxon>Protopolystoma</taxon>
    </lineage>
</organism>
<feature type="non-terminal residue" evidence="3">
    <location>
        <position position="1"/>
    </location>
</feature>
<feature type="region of interest" description="Disordered" evidence="1">
    <location>
        <begin position="555"/>
        <end position="775"/>
    </location>
</feature>
<dbReference type="PANTHER" id="PTHR24116">
    <property type="entry name" value="KINASE D-INTERACTING SUBSTRATE OF 220 KDA"/>
    <property type="match status" value="1"/>
</dbReference>
<dbReference type="EMBL" id="CAAALY010019770">
    <property type="protein sequence ID" value="VEL14030.1"/>
    <property type="molecule type" value="Genomic_DNA"/>
</dbReference>
<feature type="compositionally biased region" description="Acidic residues" evidence="1">
    <location>
        <begin position="634"/>
        <end position="652"/>
    </location>
</feature>
<accession>A0A3S5A3H9</accession>
<dbReference type="InterPro" id="IPR057092">
    <property type="entry name" value="SAM_KIDINS220"/>
</dbReference>
<comment type="caution">
    <text evidence="3">The sequence shown here is derived from an EMBL/GenBank/DDBJ whole genome shotgun (WGS) entry which is preliminary data.</text>
</comment>
<evidence type="ECO:0000259" key="2">
    <source>
        <dbReference type="Pfam" id="PF23307"/>
    </source>
</evidence>
<evidence type="ECO:0000313" key="3">
    <source>
        <dbReference type="EMBL" id="VEL14030.1"/>
    </source>
</evidence>
<sequence>MHQGSRAQTCLECPPKISDLSVQEVCDLIGRISDISAEHASQYQARVLEHNINGLVLSVCQLDQLRRELDMTFGDWQLFSTLVSHLRRTEAISCGDKGIDMLGDSGICLVPGQLSFSTLDQYTSQDKVMHESGNQNSNLPTPGEISRPVASILHTDALGDPALQARYHCQSAGPELKTPGDGWLTSPMMTVNSSSGMSTGVEGDSGRPTDTALLHQITPPSARKAASPTSPQETGMDATPMGAGSPSLEEPESLWRRMARPEPLAEAKTYQQTEESEPTGGEAKQTSQPPSLQSAHRSESRRQKSSTDRHVARGSGTGRTGRCYTSLSTTDLRSVTALAAAAYYNQLMASTPHHYKAPPTRLPCLAGFLAPSAYIGQPLGRFSRQQAYPTTPHHRAQTRQQQHQMRHHSVSGNEKRRAGSTKTKLAGSSPHRADHPATPGGRTTRAGRSTASDATLWRSFSQSQEKMLSTRLRPHASARSAILAAAAAAAACHPCHHSLHPAPNFYPLLYAPPQLAPPPPPPPPEGPASPGQHLPFTSWLTTSRSQGLGDLEPVEREQNSLNDGSLTSEDGQVQNSPRNKQGGTVKKAVRRTRKRGKMEEFNRKSSSGSTVLEHRQAMRGKKDENESIRRHANEEDEDAEEVVEEETDELYENEMPVENASNEHSGNETGRSQDEEEDEDDEQEEGEEAEDEDLGLLGEDENEEERSEISEQVDMRDEEDEEQEQDEGEEIVDEESENNDEDDEIDDDEDEEEEEEDIDHMNDEFTPGTETDENNRFPVRQKQMQLQEANIPNSNEVGCFYSALRRSNSPVLNGDASQMAGLAVNMTDLKLSPGRIAKCSFEASVETNQMMPSRSLGRPGSLKSASEISQEPHSGLTSLGLPNTGQTEGASLIDA</sequence>
<evidence type="ECO:0000256" key="1">
    <source>
        <dbReference type="SAM" id="MobiDB-lite"/>
    </source>
</evidence>
<dbReference type="OrthoDB" id="6084525at2759"/>
<dbReference type="AlphaFoldDB" id="A0A3S5A3H9"/>
<feature type="compositionally biased region" description="Polar residues" evidence="1">
    <location>
        <begin position="284"/>
        <end position="295"/>
    </location>
</feature>
<dbReference type="GO" id="GO:0030165">
    <property type="term" value="F:PDZ domain binding"/>
    <property type="evidence" value="ECO:0007669"/>
    <property type="project" value="TreeGrafter"/>
</dbReference>
<feature type="compositionally biased region" description="Basic residues" evidence="1">
    <location>
        <begin position="587"/>
        <end position="596"/>
    </location>
</feature>
<feature type="compositionally biased region" description="Acidic residues" evidence="1">
    <location>
        <begin position="716"/>
        <end position="758"/>
    </location>
</feature>
<evidence type="ECO:0000313" key="4">
    <source>
        <dbReference type="Proteomes" id="UP000784294"/>
    </source>
</evidence>